<dbReference type="Gene3D" id="1.10.10.10">
    <property type="entry name" value="Winged helix-like DNA-binding domain superfamily/Winged helix DNA-binding domain"/>
    <property type="match status" value="1"/>
</dbReference>
<sequence length="90" mass="10175">MIQTDEYVEKAEVLKAMGHPIRLAIAALLLKQGNANVTTIYTALDLPQSTVSLHLNRLKSGRVVKGTRHGLEIYYEILNDRIRETLKVFL</sequence>
<evidence type="ECO:0000313" key="6">
    <source>
        <dbReference type="Proteomes" id="UP001156102"/>
    </source>
</evidence>
<evidence type="ECO:0000259" key="4">
    <source>
        <dbReference type="PROSITE" id="PS50987"/>
    </source>
</evidence>
<dbReference type="NCBIfam" id="NF033788">
    <property type="entry name" value="HTH_metalloreg"/>
    <property type="match status" value="1"/>
</dbReference>
<comment type="caution">
    <text evidence="5">The sequence shown here is derived from an EMBL/GenBank/DDBJ whole genome shotgun (WGS) entry which is preliminary data.</text>
</comment>
<gene>
    <name evidence="5" type="ORF">NK662_04555</name>
</gene>
<dbReference type="AlphaFoldDB" id="A0AA41X7P1"/>
<protein>
    <submittedName>
        <fullName evidence="5">Metalloregulator ArsR/SmtB family transcription factor</fullName>
    </submittedName>
</protein>
<reference evidence="5" key="1">
    <citation type="submission" date="2022-07" db="EMBL/GenBank/DDBJ databases">
        <authorList>
            <person name="Li W.-J."/>
            <person name="Deng Q.-Q."/>
        </authorList>
    </citation>
    <scope>NUCLEOTIDE SEQUENCE</scope>
    <source>
        <strain evidence="5">SYSU M60031</strain>
    </source>
</reference>
<dbReference type="EMBL" id="JANCLT010000002">
    <property type="protein sequence ID" value="MCP8967808.1"/>
    <property type="molecule type" value="Genomic_DNA"/>
</dbReference>
<dbReference type="InterPro" id="IPR036388">
    <property type="entry name" value="WH-like_DNA-bd_sf"/>
</dbReference>
<keyword evidence="2" id="KW-0238">DNA-binding</keyword>
<proteinExistence type="predicted"/>
<name>A0AA41X7P1_9BACI</name>
<dbReference type="PANTHER" id="PTHR43132:SF2">
    <property type="entry name" value="ARSENICAL RESISTANCE OPERON REPRESSOR ARSR-RELATED"/>
    <property type="match status" value="1"/>
</dbReference>
<dbReference type="RefSeq" id="WP_254757722.1">
    <property type="nucleotide sequence ID" value="NZ_JANCLT010000002.1"/>
</dbReference>
<feature type="domain" description="HTH arsR-type" evidence="4">
    <location>
        <begin position="2"/>
        <end position="90"/>
    </location>
</feature>
<dbReference type="GO" id="GO:0003700">
    <property type="term" value="F:DNA-binding transcription factor activity"/>
    <property type="evidence" value="ECO:0007669"/>
    <property type="project" value="InterPro"/>
</dbReference>
<dbReference type="Proteomes" id="UP001156102">
    <property type="component" value="Unassembled WGS sequence"/>
</dbReference>
<evidence type="ECO:0000313" key="5">
    <source>
        <dbReference type="EMBL" id="MCP8967808.1"/>
    </source>
</evidence>
<dbReference type="SUPFAM" id="SSF46785">
    <property type="entry name" value="Winged helix' DNA-binding domain"/>
    <property type="match status" value="1"/>
</dbReference>
<dbReference type="PRINTS" id="PR00778">
    <property type="entry name" value="HTHARSR"/>
</dbReference>
<dbReference type="CDD" id="cd00090">
    <property type="entry name" value="HTH_ARSR"/>
    <property type="match status" value="1"/>
</dbReference>
<dbReference type="PANTHER" id="PTHR43132">
    <property type="entry name" value="ARSENICAL RESISTANCE OPERON REPRESSOR ARSR-RELATED"/>
    <property type="match status" value="1"/>
</dbReference>
<dbReference type="GO" id="GO:0003677">
    <property type="term" value="F:DNA binding"/>
    <property type="evidence" value="ECO:0007669"/>
    <property type="project" value="UniProtKB-KW"/>
</dbReference>
<dbReference type="SMART" id="SM00418">
    <property type="entry name" value="HTH_ARSR"/>
    <property type="match status" value="1"/>
</dbReference>
<keyword evidence="6" id="KW-1185">Reference proteome</keyword>
<organism evidence="5 6">
    <name type="scientific">Ectobacillus ponti</name>
    <dbReference type="NCBI Taxonomy" id="2961894"/>
    <lineage>
        <taxon>Bacteria</taxon>
        <taxon>Bacillati</taxon>
        <taxon>Bacillota</taxon>
        <taxon>Bacilli</taxon>
        <taxon>Bacillales</taxon>
        <taxon>Bacillaceae</taxon>
        <taxon>Ectobacillus</taxon>
    </lineage>
</organism>
<evidence type="ECO:0000256" key="1">
    <source>
        <dbReference type="ARBA" id="ARBA00023015"/>
    </source>
</evidence>
<evidence type="ECO:0000256" key="2">
    <source>
        <dbReference type="ARBA" id="ARBA00023125"/>
    </source>
</evidence>
<dbReference type="Pfam" id="PF01022">
    <property type="entry name" value="HTH_5"/>
    <property type="match status" value="1"/>
</dbReference>
<dbReference type="InterPro" id="IPR051011">
    <property type="entry name" value="Metal_resp_trans_reg"/>
</dbReference>
<dbReference type="InterPro" id="IPR011991">
    <property type="entry name" value="ArsR-like_HTH"/>
</dbReference>
<keyword evidence="3" id="KW-0804">Transcription</keyword>
<dbReference type="InterPro" id="IPR001845">
    <property type="entry name" value="HTH_ArsR_DNA-bd_dom"/>
</dbReference>
<dbReference type="PROSITE" id="PS50987">
    <property type="entry name" value="HTH_ARSR_2"/>
    <property type="match status" value="1"/>
</dbReference>
<dbReference type="InterPro" id="IPR036390">
    <property type="entry name" value="WH_DNA-bd_sf"/>
</dbReference>
<keyword evidence="1" id="KW-0805">Transcription regulation</keyword>
<accession>A0AA41X7P1</accession>
<evidence type="ECO:0000256" key="3">
    <source>
        <dbReference type="ARBA" id="ARBA00023163"/>
    </source>
</evidence>